<reference evidence="1 2" key="1">
    <citation type="submission" date="2024-11" db="EMBL/GenBank/DDBJ databases">
        <title>A near-complete genome assembly of Cinchona calisaya.</title>
        <authorList>
            <person name="Lian D.C."/>
            <person name="Zhao X.W."/>
            <person name="Wei L."/>
        </authorList>
    </citation>
    <scope>NUCLEOTIDE SEQUENCE [LARGE SCALE GENOMIC DNA]</scope>
    <source>
        <tissue evidence="1">Nenye</tissue>
    </source>
</reference>
<proteinExistence type="predicted"/>
<keyword evidence="2" id="KW-1185">Reference proteome</keyword>
<evidence type="ECO:0000313" key="1">
    <source>
        <dbReference type="EMBL" id="KAL3503897.1"/>
    </source>
</evidence>
<dbReference type="Proteomes" id="UP001630127">
    <property type="component" value="Unassembled WGS sequence"/>
</dbReference>
<name>A0ABD2YDG0_9GENT</name>
<protein>
    <submittedName>
        <fullName evidence="1">Uncharacterized protein</fullName>
    </submittedName>
</protein>
<accession>A0ABD2YDG0</accession>
<sequence length="79" mass="9412">MRLRITMSTRRIEMHAISELQNYKEPRIKLLEDHCRGKGYQEERAHPMSLAKGRTEDFLAAMKVSSYYLFNTARCQQEF</sequence>
<evidence type="ECO:0000313" key="2">
    <source>
        <dbReference type="Proteomes" id="UP001630127"/>
    </source>
</evidence>
<dbReference type="EMBL" id="JBJUIK010000014">
    <property type="protein sequence ID" value="KAL3503897.1"/>
    <property type="molecule type" value="Genomic_DNA"/>
</dbReference>
<gene>
    <name evidence="1" type="ORF">ACH5RR_033738</name>
</gene>
<dbReference type="AlphaFoldDB" id="A0ABD2YDG0"/>
<comment type="caution">
    <text evidence="1">The sequence shown here is derived from an EMBL/GenBank/DDBJ whole genome shotgun (WGS) entry which is preliminary data.</text>
</comment>
<organism evidence="1 2">
    <name type="scientific">Cinchona calisaya</name>
    <dbReference type="NCBI Taxonomy" id="153742"/>
    <lineage>
        <taxon>Eukaryota</taxon>
        <taxon>Viridiplantae</taxon>
        <taxon>Streptophyta</taxon>
        <taxon>Embryophyta</taxon>
        <taxon>Tracheophyta</taxon>
        <taxon>Spermatophyta</taxon>
        <taxon>Magnoliopsida</taxon>
        <taxon>eudicotyledons</taxon>
        <taxon>Gunneridae</taxon>
        <taxon>Pentapetalae</taxon>
        <taxon>asterids</taxon>
        <taxon>lamiids</taxon>
        <taxon>Gentianales</taxon>
        <taxon>Rubiaceae</taxon>
        <taxon>Cinchonoideae</taxon>
        <taxon>Cinchoneae</taxon>
        <taxon>Cinchona</taxon>
    </lineage>
</organism>